<protein>
    <recommendedName>
        <fullName evidence="2">Agglutinin domain-containing protein</fullName>
    </recommendedName>
</protein>
<gene>
    <name evidence="1" type="ORF">JR316_012273</name>
</gene>
<dbReference type="InterPro" id="IPR004991">
    <property type="entry name" value="Aerolysin-like"/>
</dbReference>
<dbReference type="Gene3D" id="2.80.10.50">
    <property type="match status" value="1"/>
</dbReference>
<dbReference type="PANTHER" id="PTHR39244:SF5">
    <property type="entry name" value="NATTERIN-3-LIKE"/>
    <property type="match status" value="1"/>
</dbReference>
<sequence>MPDLFIPPPGFYFRLFNHESGKVLYSRNGPDPEMWHWFMSTDSDDQLFELIHGTGNRAGQYAIKGKVSGKVLFSRRSPDPCIGHITGDGYYDDNWFTFELGTGNFSSLFRINCPISSTVWVSRNTAQPGVCNYPTGGVHYPDQYFMFVFEDTEIDHVEYHIDQGKILNSTPMVIATQTLENKTDVSQTLEASVNTSVTETSTFQFALGFSVKVGTSFEAGVPGIADGKIGVDVTSTSAFTWGSSTAKTKTYTARFPVNAPAHTTVTAKSSVTQSEMNVPITVYSKSKATGVVVKTEGTYYGVSTWNLRHTVANQ</sequence>
<dbReference type="EMBL" id="JAFIQS010000017">
    <property type="protein sequence ID" value="KAG5162885.1"/>
    <property type="molecule type" value="Genomic_DNA"/>
</dbReference>
<accession>A0A8H7XNN5</accession>
<comment type="caution">
    <text evidence="1">The sequence shown here is derived from an EMBL/GenBank/DDBJ whole genome shotgun (WGS) entry which is preliminary data.</text>
</comment>
<dbReference type="Gene3D" id="2.170.15.10">
    <property type="entry name" value="Proaerolysin, chain A, domain 3"/>
    <property type="match status" value="1"/>
</dbReference>
<dbReference type="InterPro" id="IPR035992">
    <property type="entry name" value="Ricin_B-like_lectins"/>
</dbReference>
<dbReference type="InterPro" id="IPR053237">
    <property type="entry name" value="Natterin_C"/>
</dbReference>
<evidence type="ECO:0008006" key="2">
    <source>
        <dbReference type="Google" id="ProtNLM"/>
    </source>
</evidence>
<dbReference type="Pfam" id="PF03318">
    <property type="entry name" value="ETX_MTX2"/>
    <property type="match status" value="1"/>
</dbReference>
<dbReference type="CDD" id="cd20215">
    <property type="entry name" value="PFM_LSL-like"/>
    <property type="match status" value="1"/>
</dbReference>
<dbReference type="PANTHER" id="PTHR39244">
    <property type="entry name" value="NATTERIN-4"/>
    <property type="match status" value="1"/>
</dbReference>
<organism evidence="1">
    <name type="scientific">Psilocybe cubensis</name>
    <name type="common">Psychedelic mushroom</name>
    <name type="synonym">Stropharia cubensis</name>
    <dbReference type="NCBI Taxonomy" id="181762"/>
    <lineage>
        <taxon>Eukaryota</taxon>
        <taxon>Fungi</taxon>
        <taxon>Dikarya</taxon>
        <taxon>Basidiomycota</taxon>
        <taxon>Agaricomycotina</taxon>
        <taxon>Agaricomycetes</taxon>
        <taxon>Agaricomycetidae</taxon>
        <taxon>Agaricales</taxon>
        <taxon>Agaricineae</taxon>
        <taxon>Strophariaceae</taxon>
        <taxon>Psilocybe</taxon>
    </lineage>
</organism>
<reference evidence="1" key="1">
    <citation type="submission" date="2021-02" db="EMBL/GenBank/DDBJ databases">
        <title>Psilocybe cubensis genome.</title>
        <authorList>
            <person name="Mckernan K.J."/>
            <person name="Crawford S."/>
            <person name="Trippe A."/>
            <person name="Kane L.T."/>
            <person name="Mclaughlin S."/>
        </authorList>
    </citation>
    <scope>NUCLEOTIDE SEQUENCE [LARGE SCALE GENOMIC DNA]</scope>
    <source>
        <strain evidence="1">MGC-MH-2018</strain>
    </source>
</reference>
<dbReference type="CDD" id="cd23424">
    <property type="entry name" value="beta-trefoil_Ricin_BEL-like"/>
    <property type="match status" value="1"/>
</dbReference>
<dbReference type="SUPFAM" id="SSF50370">
    <property type="entry name" value="Ricin B-like lectins"/>
    <property type="match status" value="1"/>
</dbReference>
<dbReference type="OrthoDB" id="4948898at2759"/>
<evidence type="ECO:0000313" key="1">
    <source>
        <dbReference type="EMBL" id="KAG5162885.1"/>
    </source>
</evidence>
<dbReference type="SUPFAM" id="SSF56973">
    <property type="entry name" value="Aerolisin/ETX pore-forming domain"/>
    <property type="match status" value="1"/>
</dbReference>
<dbReference type="AlphaFoldDB" id="A0A8H7XNN5"/>
<proteinExistence type="predicted"/>
<name>A0A8H7XNN5_PSICU</name>